<reference evidence="3" key="1">
    <citation type="submission" date="2021-03" db="EMBL/GenBank/DDBJ databases">
        <title>Identification and antibiotic profiling of Wohlfahrtiimonas chitiniclastica, an underestimated human pathogen.</title>
        <authorList>
            <person name="Kopf A."/>
            <person name="Bunk B."/>
            <person name="Coldewey S."/>
            <person name="Gunzer F."/>
            <person name="Riedel T."/>
            <person name="Schroettner P."/>
        </authorList>
    </citation>
    <scope>NUCLEOTIDE SEQUENCE</scope>
    <source>
        <strain evidence="3">DSM 100917</strain>
    </source>
</reference>
<keyword evidence="1" id="KW-0378">Hydrolase</keyword>
<dbReference type="InterPro" id="IPR026875">
    <property type="entry name" value="PHydrolase_assoc_dom"/>
</dbReference>
<protein>
    <submittedName>
        <fullName evidence="3">Deoxyguanosinetriphosphate triphosphohydrolase</fullName>
    </submittedName>
</protein>
<name>A0AB35BXK4_9GAMM</name>
<dbReference type="InterPro" id="IPR027432">
    <property type="entry name" value="dGTP_triphosphohydrolase_C"/>
</dbReference>
<evidence type="ECO:0000256" key="1">
    <source>
        <dbReference type="ARBA" id="ARBA00022801"/>
    </source>
</evidence>
<dbReference type="Proteomes" id="UP000680020">
    <property type="component" value="Unassembled WGS sequence"/>
</dbReference>
<gene>
    <name evidence="3" type="ORF">J7561_05040</name>
</gene>
<dbReference type="GO" id="GO:0008832">
    <property type="term" value="F:dGTPase activity"/>
    <property type="evidence" value="ECO:0007669"/>
    <property type="project" value="TreeGrafter"/>
</dbReference>
<dbReference type="PANTHER" id="PTHR11373:SF32">
    <property type="entry name" value="DEOXYGUANOSINETRIPHOSPHATE TRIPHOSPHOHYDROLASE"/>
    <property type="match status" value="1"/>
</dbReference>
<dbReference type="NCBIfam" id="TIGR01353">
    <property type="entry name" value="dGTP_triPase"/>
    <property type="match status" value="1"/>
</dbReference>
<dbReference type="SMART" id="SM00471">
    <property type="entry name" value="HDc"/>
    <property type="match status" value="1"/>
</dbReference>
<proteinExistence type="predicted"/>
<dbReference type="InterPro" id="IPR006674">
    <property type="entry name" value="HD_domain"/>
</dbReference>
<feature type="domain" description="HD/PDEase" evidence="2">
    <location>
        <begin position="61"/>
        <end position="268"/>
    </location>
</feature>
<organism evidence="3 4">
    <name type="scientific">Wohlfahrtiimonas chitiniclastica</name>
    <dbReference type="NCBI Taxonomy" id="400946"/>
    <lineage>
        <taxon>Bacteria</taxon>
        <taxon>Pseudomonadati</taxon>
        <taxon>Pseudomonadota</taxon>
        <taxon>Gammaproteobacteria</taxon>
        <taxon>Cardiobacteriales</taxon>
        <taxon>Ignatzschineriaceae</taxon>
        <taxon>Wohlfahrtiimonas</taxon>
    </lineage>
</organism>
<dbReference type="InterPro" id="IPR023293">
    <property type="entry name" value="dGTP_triP_hydro_central_sf"/>
</dbReference>
<evidence type="ECO:0000259" key="2">
    <source>
        <dbReference type="SMART" id="SM00471"/>
    </source>
</evidence>
<dbReference type="Gene3D" id="1.10.3210.10">
    <property type="entry name" value="Hypothetical protein af1432"/>
    <property type="match status" value="1"/>
</dbReference>
<dbReference type="GO" id="GO:0006203">
    <property type="term" value="P:dGTP catabolic process"/>
    <property type="evidence" value="ECO:0007669"/>
    <property type="project" value="TreeGrafter"/>
</dbReference>
<dbReference type="NCBIfam" id="NF002205">
    <property type="entry name" value="PRK01096.1"/>
    <property type="match status" value="1"/>
</dbReference>
<dbReference type="Gene3D" id="1.10.3550.10">
    <property type="entry name" value="eoxyguanosinetriphosphate triphosphohydrolase domain-like"/>
    <property type="match status" value="1"/>
</dbReference>
<evidence type="ECO:0000313" key="4">
    <source>
        <dbReference type="Proteomes" id="UP000680020"/>
    </source>
</evidence>
<dbReference type="CDD" id="cd00077">
    <property type="entry name" value="HDc"/>
    <property type="match status" value="1"/>
</dbReference>
<comment type="caution">
    <text evidence="3">The sequence shown here is derived from an EMBL/GenBank/DDBJ whole genome shotgun (WGS) entry which is preliminary data.</text>
</comment>
<dbReference type="InterPro" id="IPR003607">
    <property type="entry name" value="HD/PDEase_dom"/>
</dbReference>
<dbReference type="PANTHER" id="PTHR11373">
    <property type="entry name" value="DEOXYNUCLEOSIDE TRIPHOSPHATE TRIPHOSPHOHYDROLASE"/>
    <property type="match status" value="1"/>
</dbReference>
<dbReference type="InterPro" id="IPR006261">
    <property type="entry name" value="dGTPase"/>
</dbReference>
<dbReference type="RefSeq" id="WP_213403784.1">
    <property type="nucleotide sequence ID" value="NZ_JAGIBT010000003.1"/>
</dbReference>
<evidence type="ECO:0000313" key="3">
    <source>
        <dbReference type="EMBL" id="MBS7824567.1"/>
    </source>
</evidence>
<sequence length="456" mass="51020">MPSMNWQHLLTKDRLGVARSQEAAQWYRSAFQKDYDRLIFSAAFRRLQDKTQVFPLAQTDYVRTRLTHSLEVSSVARSIGTLVGQHLADNDRLGDLSASDVGTILSAAALAHDIGNPPFGHAGEDGIGQFFADSEIGMRALAEMTKAEQNDLLYFEGNAQAFRLLTKLQNVDNDGGMQLSLATLASFIKYPCGSLERKTLDHIALKKFNYFQAEKDLFSSIMSHLEILPLIYNKSGEAIAWARHPLVYLLEAADDLCYSLVDIEDAYRLSLMSSGEVIGFYESIIAPYGGFPNKVKRITRDKDKIEYLRAFAMGLLIDEVVKAFIEHETKMLNGQLTVDLLSLIPSANVLANIKTYAYDHIYVSQPVLEVGIAGHEIIEGLLKAFVGAVNQEYYARSTSKSRMLMSFLPDQFLGANRKLDADPYLRILKITDFISGMTDRYAVHVYQMITGVHLTT</sequence>
<accession>A0AB35BXK4</accession>
<dbReference type="Pfam" id="PF01966">
    <property type="entry name" value="HD"/>
    <property type="match status" value="1"/>
</dbReference>
<dbReference type="Gene3D" id="1.10.3410.10">
    <property type="entry name" value="putative deoxyguanosinetriphosphate triphosphohydrolase like domain"/>
    <property type="match status" value="1"/>
</dbReference>
<dbReference type="AlphaFoldDB" id="A0AB35BXK4"/>
<dbReference type="InterPro" id="IPR050135">
    <property type="entry name" value="dGTPase-like"/>
</dbReference>
<dbReference type="SUPFAM" id="SSF109604">
    <property type="entry name" value="HD-domain/PDEase-like"/>
    <property type="match status" value="1"/>
</dbReference>
<dbReference type="EMBL" id="JAGIBU010000003">
    <property type="protein sequence ID" value="MBS7824567.1"/>
    <property type="molecule type" value="Genomic_DNA"/>
</dbReference>
<dbReference type="Pfam" id="PF13286">
    <property type="entry name" value="HD_assoc"/>
    <property type="match status" value="1"/>
</dbReference>